<dbReference type="RefSeq" id="WP_108170318.1">
    <property type="nucleotide sequence ID" value="NZ_QBKQ01000001.1"/>
</dbReference>
<dbReference type="SUPFAM" id="SSF52402">
    <property type="entry name" value="Adenine nucleotide alpha hydrolases-like"/>
    <property type="match status" value="2"/>
</dbReference>
<feature type="domain" description="UspA" evidence="2">
    <location>
        <begin position="1"/>
        <end position="147"/>
    </location>
</feature>
<dbReference type="InterPro" id="IPR006016">
    <property type="entry name" value="UspA"/>
</dbReference>
<reference evidence="3 4" key="1">
    <citation type="submission" date="2018-04" db="EMBL/GenBank/DDBJ databases">
        <title>Genomic Encyclopedia of Archaeal and Bacterial Type Strains, Phase II (KMG-II): from individual species to whole genera.</title>
        <authorList>
            <person name="Goeker M."/>
        </authorList>
    </citation>
    <scope>NUCLEOTIDE SEQUENCE [LARGE SCALE GENOMIC DNA]</scope>
    <source>
        <strain evidence="3 4">DSM 23082</strain>
    </source>
</reference>
<evidence type="ECO:0000256" key="1">
    <source>
        <dbReference type="ARBA" id="ARBA00008791"/>
    </source>
</evidence>
<proteinExistence type="inferred from homology"/>
<dbReference type="Gene3D" id="3.40.50.620">
    <property type="entry name" value="HUPs"/>
    <property type="match status" value="2"/>
</dbReference>
<dbReference type="OrthoDB" id="9788959at2"/>
<dbReference type="PANTHER" id="PTHR46268:SF6">
    <property type="entry name" value="UNIVERSAL STRESS PROTEIN UP12"/>
    <property type="match status" value="1"/>
</dbReference>
<accession>A0A2T6AKK4</accession>
<dbReference type="InterPro" id="IPR014729">
    <property type="entry name" value="Rossmann-like_a/b/a_fold"/>
</dbReference>
<comment type="caution">
    <text evidence="3">The sequence shown here is derived from an EMBL/GenBank/DDBJ whole genome shotgun (WGS) entry which is preliminary data.</text>
</comment>
<dbReference type="PANTHER" id="PTHR46268">
    <property type="entry name" value="STRESS RESPONSE PROTEIN NHAX"/>
    <property type="match status" value="1"/>
</dbReference>
<name>A0A2T6AKK4_9FLAO</name>
<gene>
    <name evidence="3" type="ORF">C8P64_0328</name>
</gene>
<dbReference type="Proteomes" id="UP000244174">
    <property type="component" value="Unassembled WGS sequence"/>
</dbReference>
<dbReference type="CDD" id="cd00293">
    <property type="entry name" value="USP-like"/>
    <property type="match status" value="1"/>
</dbReference>
<evidence type="ECO:0000313" key="4">
    <source>
        <dbReference type="Proteomes" id="UP000244174"/>
    </source>
</evidence>
<protein>
    <submittedName>
        <fullName evidence="3">Nucleotide-binding universal stress UspA family protein</fullName>
    </submittedName>
</protein>
<dbReference type="Pfam" id="PF00582">
    <property type="entry name" value="Usp"/>
    <property type="match status" value="1"/>
</dbReference>
<organism evidence="3 4">
    <name type="scientific">Christiangramia gaetbulicola</name>
    <dbReference type="NCBI Taxonomy" id="703340"/>
    <lineage>
        <taxon>Bacteria</taxon>
        <taxon>Pseudomonadati</taxon>
        <taxon>Bacteroidota</taxon>
        <taxon>Flavobacteriia</taxon>
        <taxon>Flavobacteriales</taxon>
        <taxon>Flavobacteriaceae</taxon>
        <taxon>Christiangramia</taxon>
    </lineage>
</organism>
<evidence type="ECO:0000313" key="3">
    <source>
        <dbReference type="EMBL" id="PTX44351.1"/>
    </source>
</evidence>
<sequence length="282" mass="32382">MKNILIATDFSKEAYCALYYATRLFQEENTTFYIANFFGEKIHASVYSLVNEEQFSKIPRLKQDSEIACHEIFHHIVRDTGLKGDKFQLISSEQKLVDGLQDVIDSKDIDVVVMGTKDHKGTLSSIAGTNTTRVINKALNVPVLIVPRELEFIPPKHIAFASELIFEFNFEAMNILKKIAQSFRSEITVIHDGEETQTTKRQWHNYNAFKEYMDGVPVSLEFSSSHIEVSRSIAEFIKHNKIDMLCMEYFKHSAPGKIFREPVVEKIDRHLSFPFLILPAKS</sequence>
<dbReference type="EMBL" id="QBKQ01000001">
    <property type="protein sequence ID" value="PTX44351.1"/>
    <property type="molecule type" value="Genomic_DNA"/>
</dbReference>
<evidence type="ECO:0000259" key="2">
    <source>
        <dbReference type="Pfam" id="PF00582"/>
    </source>
</evidence>
<dbReference type="AlphaFoldDB" id="A0A2T6AKK4"/>
<comment type="similarity">
    <text evidence="1">Belongs to the universal stress protein A family.</text>
</comment>
<keyword evidence="4" id="KW-1185">Reference proteome</keyword>